<evidence type="ECO:0000313" key="2">
    <source>
        <dbReference type="EMBL" id="JAP85162.1"/>
    </source>
</evidence>
<dbReference type="CDD" id="cd00170">
    <property type="entry name" value="SEC14"/>
    <property type="match status" value="1"/>
</dbReference>
<dbReference type="PRINTS" id="PR00180">
    <property type="entry name" value="CRETINALDHBP"/>
</dbReference>
<dbReference type="GO" id="GO:0016020">
    <property type="term" value="C:membrane"/>
    <property type="evidence" value="ECO:0007669"/>
    <property type="project" value="TreeGrafter"/>
</dbReference>
<protein>
    <submittedName>
        <fullName evidence="2">Phosphatidylinositol transfer protein sec14</fullName>
    </submittedName>
</protein>
<dbReference type="PANTHER" id="PTHR10174:SF130">
    <property type="entry name" value="ALPHA-TOCOPHEROL TRANSFER PROTEIN-LIKE"/>
    <property type="match status" value="1"/>
</dbReference>
<feature type="domain" description="CRAL-TRIO" evidence="1">
    <location>
        <begin position="85"/>
        <end position="249"/>
    </location>
</feature>
<dbReference type="SMART" id="SM01100">
    <property type="entry name" value="CRAL_TRIO_N"/>
    <property type="match status" value="1"/>
</dbReference>
<dbReference type="InterPro" id="IPR036273">
    <property type="entry name" value="CRAL/TRIO_N_dom_sf"/>
</dbReference>
<name>A0A131Z300_RHIAP</name>
<dbReference type="GO" id="GO:1902936">
    <property type="term" value="F:phosphatidylinositol bisphosphate binding"/>
    <property type="evidence" value="ECO:0007669"/>
    <property type="project" value="TreeGrafter"/>
</dbReference>
<dbReference type="InterPro" id="IPR011074">
    <property type="entry name" value="CRAL/TRIO_N_dom"/>
</dbReference>
<dbReference type="SMART" id="SM00516">
    <property type="entry name" value="SEC14"/>
    <property type="match status" value="1"/>
</dbReference>
<proteinExistence type="predicted"/>
<dbReference type="InterPro" id="IPR036865">
    <property type="entry name" value="CRAL-TRIO_dom_sf"/>
</dbReference>
<dbReference type="SUPFAM" id="SSF46938">
    <property type="entry name" value="CRAL/TRIO N-terminal domain"/>
    <property type="match status" value="1"/>
</dbReference>
<evidence type="ECO:0000259" key="1">
    <source>
        <dbReference type="PROSITE" id="PS50191"/>
    </source>
</evidence>
<reference evidence="2" key="1">
    <citation type="journal article" date="2016" name="Ticks Tick Borne Dis.">
        <title>De novo assembly and annotation of the salivary gland transcriptome of Rhipicephalus appendiculatus male and female ticks during blood feeding.</title>
        <authorList>
            <person name="de Castro M.H."/>
            <person name="de Klerk D."/>
            <person name="Pienaar R."/>
            <person name="Latif A.A."/>
            <person name="Rees D.J."/>
            <person name="Mans B.J."/>
        </authorList>
    </citation>
    <scope>NUCLEOTIDE SEQUENCE</scope>
    <source>
        <tissue evidence="2">Salivary glands</tissue>
    </source>
</reference>
<sequence>MESGIQKCFPWQAGDVALDGVAGESLAELRRLLEGEKLVNPPTDAADLLRFLRYRKYDAHAALDVLKKYCAIRASAPKLFEGLKEPEKMREVAQDILTILPHRNMHGKPIMFCKFGKWKPPKQSNLQLIQAMVFCFEHVSMCPEAQTLGFSMVNDFEDFTLMCVKHIELGLTRNLLHYIQNCLPVLANEGHIMRQPAAFDAAFKIARPFLKEESVKAVHLHGKHVSRIQSDIPVSVVPKEYGGTAPDTDWNVFWKNVCLDSKAESA</sequence>
<dbReference type="AlphaFoldDB" id="A0A131Z300"/>
<dbReference type="InterPro" id="IPR001251">
    <property type="entry name" value="CRAL-TRIO_dom"/>
</dbReference>
<dbReference type="PROSITE" id="PS50191">
    <property type="entry name" value="CRAL_TRIO"/>
    <property type="match status" value="1"/>
</dbReference>
<dbReference type="PANTHER" id="PTHR10174">
    <property type="entry name" value="ALPHA-TOCOPHEROL TRANSFER PROTEIN-RELATED"/>
    <property type="match status" value="1"/>
</dbReference>
<dbReference type="Gene3D" id="1.10.8.20">
    <property type="entry name" value="N-terminal domain of phosphatidylinositol transfer protein sec14p"/>
    <property type="match status" value="1"/>
</dbReference>
<dbReference type="SUPFAM" id="SSF52087">
    <property type="entry name" value="CRAL/TRIO domain"/>
    <property type="match status" value="1"/>
</dbReference>
<dbReference type="EMBL" id="GEDV01003395">
    <property type="protein sequence ID" value="JAP85162.1"/>
    <property type="molecule type" value="Transcribed_RNA"/>
</dbReference>
<dbReference type="Pfam" id="PF00650">
    <property type="entry name" value="CRAL_TRIO"/>
    <property type="match status" value="1"/>
</dbReference>
<accession>A0A131Z300</accession>
<organism evidence="2">
    <name type="scientific">Rhipicephalus appendiculatus</name>
    <name type="common">Brown ear tick</name>
    <dbReference type="NCBI Taxonomy" id="34631"/>
    <lineage>
        <taxon>Eukaryota</taxon>
        <taxon>Metazoa</taxon>
        <taxon>Ecdysozoa</taxon>
        <taxon>Arthropoda</taxon>
        <taxon>Chelicerata</taxon>
        <taxon>Arachnida</taxon>
        <taxon>Acari</taxon>
        <taxon>Parasitiformes</taxon>
        <taxon>Ixodida</taxon>
        <taxon>Ixodoidea</taxon>
        <taxon>Ixodidae</taxon>
        <taxon>Rhipicephalinae</taxon>
        <taxon>Rhipicephalus</taxon>
        <taxon>Rhipicephalus</taxon>
    </lineage>
</organism>
<dbReference type="Gene3D" id="3.40.525.10">
    <property type="entry name" value="CRAL-TRIO lipid binding domain"/>
    <property type="match status" value="1"/>
</dbReference>